<reference evidence="2" key="1">
    <citation type="submission" date="2020-06" db="EMBL/GenBank/DDBJ databases">
        <title>Draft genome sequences of strains closely related to Aspergillus parafelis and Aspergillus hiratsukae.</title>
        <authorList>
            <person name="Dos Santos R.A.C."/>
            <person name="Rivero-Menendez O."/>
            <person name="Steenwyk J.L."/>
            <person name="Mead M.E."/>
            <person name="Goldman G.H."/>
            <person name="Alastruey-Izquierdo A."/>
            <person name="Rokas A."/>
        </authorList>
    </citation>
    <scope>NUCLEOTIDE SEQUENCE</scope>
    <source>
        <strain evidence="2">CNM-CM7691</strain>
    </source>
</reference>
<evidence type="ECO:0000313" key="2">
    <source>
        <dbReference type="EMBL" id="KAF7181796.1"/>
    </source>
</evidence>
<organism evidence="2 3">
    <name type="scientific">Aspergillus felis</name>
    <dbReference type="NCBI Taxonomy" id="1287682"/>
    <lineage>
        <taxon>Eukaryota</taxon>
        <taxon>Fungi</taxon>
        <taxon>Dikarya</taxon>
        <taxon>Ascomycota</taxon>
        <taxon>Pezizomycotina</taxon>
        <taxon>Eurotiomycetes</taxon>
        <taxon>Eurotiomycetidae</taxon>
        <taxon>Eurotiales</taxon>
        <taxon>Aspergillaceae</taxon>
        <taxon>Aspergillus</taxon>
        <taxon>Aspergillus subgen. Fumigati</taxon>
    </lineage>
</organism>
<evidence type="ECO:0000256" key="1">
    <source>
        <dbReference type="SAM" id="MobiDB-lite"/>
    </source>
</evidence>
<keyword evidence="3" id="KW-1185">Reference proteome</keyword>
<name>A0A8H6QZ19_9EURO</name>
<gene>
    <name evidence="2" type="ORF">CNMCM7691_001093</name>
</gene>
<feature type="region of interest" description="Disordered" evidence="1">
    <location>
        <begin position="23"/>
        <end position="82"/>
    </location>
</feature>
<comment type="caution">
    <text evidence="2">The sequence shown here is derived from an EMBL/GenBank/DDBJ whole genome shotgun (WGS) entry which is preliminary data.</text>
</comment>
<dbReference type="EMBL" id="JACBAG010001801">
    <property type="protein sequence ID" value="KAF7181796.1"/>
    <property type="molecule type" value="Genomic_DNA"/>
</dbReference>
<evidence type="ECO:0000313" key="3">
    <source>
        <dbReference type="Proteomes" id="UP000641853"/>
    </source>
</evidence>
<proteinExistence type="predicted"/>
<sequence>MVPPIKSGISSPVRRWTESDVDIPVCSSSASGPAAVAGPLSAPSRVAQRSSWPTPPSEAPATHPKSCPVPCPQPPASVSAQTAPFPAPSAKLLKNRPHRGLRPNNLWKDKDKLHLDLSALFNTVVRRSLAERESPDHLSPAHGGEQLVRHGRGVVFDDVRGAQALDEVEDAPPAMMTARYEAGHGEDAVADAKARYAFTYGDDAIAEELLQPVDMVDAYGRVADDELPGSGGV</sequence>
<feature type="compositionally biased region" description="Low complexity" evidence="1">
    <location>
        <begin position="24"/>
        <end position="44"/>
    </location>
</feature>
<dbReference type="AlphaFoldDB" id="A0A8H6QZ19"/>
<protein>
    <submittedName>
        <fullName evidence="2">Uncharacterized protein</fullName>
    </submittedName>
</protein>
<accession>A0A8H6QZ19</accession>
<dbReference type="Proteomes" id="UP000641853">
    <property type="component" value="Unassembled WGS sequence"/>
</dbReference>